<keyword evidence="4" id="KW-0268">Exocytosis</keyword>
<feature type="compositionally biased region" description="Gly residues" evidence="9">
    <location>
        <begin position="74"/>
        <end position="84"/>
    </location>
</feature>
<organism evidence="10 11">
    <name type="scientific">Pristionchus mayeri</name>
    <dbReference type="NCBI Taxonomy" id="1317129"/>
    <lineage>
        <taxon>Eukaryota</taxon>
        <taxon>Metazoa</taxon>
        <taxon>Ecdysozoa</taxon>
        <taxon>Nematoda</taxon>
        <taxon>Chromadorea</taxon>
        <taxon>Rhabditida</taxon>
        <taxon>Rhabditina</taxon>
        <taxon>Diplogasteromorpha</taxon>
        <taxon>Diplogasteroidea</taxon>
        <taxon>Neodiplogasteridae</taxon>
        <taxon>Pristionchus</taxon>
    </lineage>
</organism>
<keyword evidence="6" id="KW-0175">Coiled coil</keyword>
<keyword evidence="5" id="KW-0532">Neurotransmitter transport</keyword>
<dbReference type="PANTHER" id="PTHR16705">
    <property type="entry name" value="COMPLEXIN"/>
    <property type="match status" value="1"/>
</dbReference>
<dbReference type="GO" id="GO:0043195">
    <property type="term" value="C:terminal bouton"/>
    <property type="evidence" value="ECO:0007669"/>
    <property type="project" value="TreeGrafter"/>
</dbReference>
<dbReference type="EMBL" id="BTRK01000006">
    <property type="protein sequence ID" value="GMR63085.1"/>
    <property type="molecule type" value="Genomic_DNA"/>
</dbReference>
<dbReference type="GO" id="GO:0005829">
    <property type="term" value="C:cytosol"/>
    <property type="evidence" value="ECO:0007669"/>
    <property type="project" value="UniProtKB-SubCell"/>
</dbReference>
<dbReference type="GO" id="GO:0031201">
    <property type="term" value="C:SNARE complex"/>
    <property type="evidence" value="ECO:0007669"/>
    <property type="project" value="TreeGrafter"/>
</dbReference>
<dbReference type="SUPFAM" id="SSF58038">
    <property type="entry name" value="SNARE fusion complex"/>
    <property type="match status" value="1"/>
</dbReference>
<comment type="similarity">
    <text evidence="2">Belongs to the complexin/synaphin family.</text>
</comment>
<evidence type="ECO:0000256" key="7">
    <source>
        <dbReference type="ARBA" id="ARBA00037297"/>
    </source>
</evidence>
<dbReference type="FunFam" id="1.20.5.580:FF:000002">
    <property type="entry name" value="Complexin, isoform AB"/>
    <property type="match status" value="1"/>
</dbReference>
<proteinExistence type="inferred from homology"/>
<evidence type="ECO:0000313" key="11">
    <source>
        <dbReference type="Proteomes" id="UP001328107"/>
    </source>
</evidence>
<dbReference type="GO" id="GO:0046928">
    <property type="term" value="P:regulation of neurotransmitter secretion"/>
    <property type="evidence" value="ECO:0007669"/>
    <property type="project" value="TreeGrafter"/>
</dbReference>
<comment type="subcellular location">
    <subcellularLocation>
        <location evidence="1">Cytoplasm</location>
        <location evidence="1">Cytosol</location>
    </subcellularLocation>
</comment>
<dbReference type="AlphaFoldDB" id="A0AAN5DID6"/>
<dbReference type="Gene3D" id="1.20.5.580">
    <property type="entry name" value="Single Helix bin"/>
    <property type="match status" value="1"/>
</dbReference>
<reference evidence="11" key="1">
    <citation type="submission" date="2022-10" db="EMBL/GenBank/DDBJ databases">
        <title>Genome assembly of Pristionchus species.</title>
        <authorList>
            <person name="Yoshida K."/>
            <person name="Sommer R.J."/>
        </authorList>
    </citation>
    <scope>NUCLEOTIDE SEQUENCE [LARGE SCALE GENOMIC DNA]</scope>
    <source>
        <strain evidence="11">RS5460</strain>
    </source>
</reference>
<dbReference type="Pfam" id="PF05835">
    <property type="entry name" value="Synaphin"/>
    <property type="match status" value="1"/>
</dbReference>
<keyword evidence="3" id="KW-0813">Transport</keyword>
<evidence type="ECO:0000313" key="10">
    <source>
        <dbReference type="EMBL" id="GMR63085.1"/>
    </source>
</evidence>
<dbReference type="PANTHER" id="PTHR16705:SF4">
    <property type="entry name" value="COMPLEXIN"/>
    <property type="match status" value="1"/>
</dbReference>
<evidence type="ECO:0000256" key="6">
    <source>
        <dbReference type="ARBA" id="ARBA00023054"/>
    </source>
</evidence>
<keyword evidence="11" id="KW-1185">Reference proteome</keyword>
<comment type="function">
    <text evidence="7">Positively regulates a late step in synaptic vesicle exocytosis.</text>
</comment>
<evidence type="ECO:0000256" key="9">
    <source>
        <dbReference type="SAM" id="MobiDB-lite"/>
    </source>
</evidence>
<feature type="region of interest" description="Disordered" evidence="9">
    <location>
        <begin position="105"/>
        <end position="124"/>
    </location>
</feature>
<evidence type="ECO:0000256" key="8">
    <source>
        <dbReference type="ARBA" id="ARBA00067104"/>
    </source>
</evidence>
<dbReference type="InterPro" id="IPR008849">
    <property type="entry name" value="Synaphin"/>
</dbReference>
<dbReference type="CDD" id="cd22808">
    <property type="entry name" value="Complexin_NTD_CPLX_I_II"/>
    <property type="match status" value="1"/>
</dbReference>
<accession>A0AAN5DID6</accession>
<dbReference type="Proteomes" id="UP001328107">
    <property type="component" value="Unassembled WGS sequence"/>
</dbReference>
<evidence type="ECO:0000256" key="4">
    <source>
        <dbReference type="ARBA" id="ARBA00022483"/>
    </source>
</evidence>
<protein>
    <recommendedName>
        <fullName evidence="8">Putative complexin-1</fullName>
    </recommendedName>
</protein>
<feature type="non-terminal residue" evidence="10">
    <location>
        <position position="1"/>
    </location>
</feature>
<evidence type="ECO:0000256" key="5">
    <source>
        <dbReference type="ARBA" id="ARBA00022775"/>
    </source>
</evidence>
<sequence>LSPGSVSSFSLLFPPFLSPSKGGVFLPLSSSRSLSPHPRKAQSRFFAVSPSRQRQKCSKMNMIVGSMLGNPLGGGLDSLTGGGENEGEKTETGEDPEVVAARLEQEERRKEKHRKMEQEREKMREGIRSKYNIQKKEEGGGMAMDFADGRVGSAKKKTPEELAAEMNADDDSIIGQLGMTEHVEKAKTAITGAFETVKGFLPFGK</sequence>
<name>A0AAN5DID6_9BILA</name>
<gene>
    <name evidence="10" type="ORF">PMAYCL1PPCAC_33280</name>
</gene>
<dbReference type="GO" id="GO:0019905">
    <property type="term" value="F:syntaxin binding"/>
    <property type="evidence" value="ECO:0007669"/>
    <property type="project" value="InterPro"/>
</dbReference>
<evidence type="ECO:0000256" key="2">
    <source>
        <dbReference type="ARBA" id="ARBA00005396"/>
    </source>
</evidence>
<evidence type="ECO:0000256" key="3">
    <source>
        <dbReference type="ARBA" id="ARBA00022448"/>
    </source>
</evidence>
<evidence type="ECO:0000256" key="1">
    <source>
        <dbReference type="ARBA" id="ARBA00004514"/>
    </source>
</evidence>
<dbReference type="GO" id="GO:0016079">
    <property type="term" value="P:synaptic vesicle exocytosis"/>
    <property type="evidence" value="ECO:0007669"/>
    <property type="project" value="TreeGrafter"/>
</dbReference>
<comment type="caution">
    <text evidence="10">The sequence shown here is derived from an EMBL/GenBank/DDBJ whole genome shotgun (WGS) entry which is preliminary data.</text>
</comment>
<feature type="region of interest" description="Disordered" evidence="9">
    <location>
        <begin position="74"/>
        <end position="99"/>
    </location>
</feature>